<dbReference type="GO" id="GO:0051082">
    <property type="term" value="F:unfolded protein binding"/>
    <property type="evidence" value="ECO:0007669"/>
    <property type="project" value="UniProtKB-UniRule"/>
</dbReference>
<evidence type="ECO:0000256" key="3">
    <source>
        <dbReference type="ARBA" id="ARBA00022840"/>
    </source>
</evidence>
<dbReference type="PRINTS" id="PR00298">
    <property type="entry name" value="CHAPERONIN60"/>
</dbReference>
<proteinExistence type="inferred from homology"/>
<evidence type="ECO:0000256" key="5">
    <source>
        <dbReference type="HAMAP-Rule" id="MF_00600"/>
    </source>
</evidence>
<keyword evidence="3 5" id="KW-0067">ATP-binding</keyword>
<comment type="subunit">
    <text evidence="5">Forms a cylinder of 14 subunits composed of two heptameric rings stacked back-to-back. Interacts with the co-chaperonin GroES.</text>
</comment>
<name>A0A2V2N4M8_9EURY</name>
<dbReference type="Proteomes" id="UP000245934">
    <property type="component" value="Unassembled WGS sequence"/>
</dbReference>
<dbReference type="GO" id="GO:0005524">
    <property type="term" value="F:ATP binding"/>
    <property type="evidence" value="ECO:0007669"/>
    <property type="project" value="UniProtKB-UniRule"/>
</dbReference>
<dbReference type="HAMAP" id="MF_00600">
    <property type="entry name" value="CH60"/>
    <property type="match status" value="1"/>
</dbReference>
<dbReference type="AlphaFoldDB" id="A0A2V2N4M8"/>
<dbReference type="NCBIfam" id="NF009488">
    <property type="entry name" value="PRK12850.1"/>
    <property type="match status" value="1"/>
</dbReference>
<dbReference type="NCBIfam" id="NF000592">
    <property type="entry name" value="PRK00013.1"/>
    <property type="match status" value="1"/>
</dbReference>
<dbReference type="Gene3D" id="3.30.260.10">
    <property type="entry name" value="TCP-1-like chaperonin intermediate domain"/>
    <property type="match status" value="1"/>
</dbReference>
<dbReference type="GO" id="GO:0140662">
    <property type="term" value="F:ATP-dependent protein folding chaperone"/>
    <property type="evidence" value="ECO:0007669"/>
    <property type="project" value="InterPro"/>
</dbReference>
<accession>A0A2V2N4M8</accession>
<feature type="binding site" evidence="5">
    <location>
        <begin position="86"/>
        <end position="90"/>
    </location>
    <ligand>
        <name>ATP</name>
        <dbReference type="ChEBI" id="CHEBI:30616"/>
    </ligand>
</feature>
<evidence type="ECO:0000256" key="1">
    <source>
        <dbReference type="ARBA" id="ARBA00006607"/>
    </source>
</evidence>
<evidence type="ECO:0000256" key="4">
    <source>
        <dbReference type="ARBA" id="ARBA00023186"/>
    </source>
</evidence>
<dbReference type="InterPro" id="IPR027413">
    <property type="entry name" value="GROEL-like_equatorial_sf"/>
</dbReference>
<dbReference type="NCBIfam" id="NF009487">
    <property type="entry name" value="PRK12849.1"/>
    <property type="match status" value="1"/>
</dbReference>
<dbReference type="PANTHER" id="PTHR45633">
    <property type="entry name" value="60 KDA HEAT SHOCK PROTEIN, MITOCHONDRIAL"/>
    <property type="match status" value="1"/>
</dbReference>
<dbReference type="GO" id="GO:0005737">
    <property type="term" value="C:cytoplasm"/>
    <property type="evidence" value="ECO:0007669"/>
    <property type="project" value="UniProtKB-SubCell"/>
</dbReference>
<dbReference type="InterPro" id="IPR027410">
    <property type="entry name" value="TCP-1-like_intermed_sf"/>
</dbReference>
<dbReference type="GO" id="GO:0016853">
    <property type="term" value="F:isomerase activity"/>
    <property type="evidence" value="ECO:0007669"/>
    <property type="project" value="UniProtKB-KW"/>
</dbReference>
<dbReference type="FunFam" id="3.50.7.10:FF:000001">
    <property type="entry name" value="60 kDa chaperonin"/>
    <property type="match status" value="1"/>
</dbReference>
<feature type="binding site" evidence="5">
    <location>
        <begin position="30"/>
        <end position="33"/>
    </location>
    <ligand>
        <name>ATP</name>
        <dbReference type="ChEBI" id="CHEBI:30616"/>
    </ligand>
</feature>
<comment type="caution">
    <text evidence="7">The sequence shown here is derived from an EMBL/GenBank/DDBJ whole genome shotgun (WGS) entry which is preliminary data.</text>
</comment>
<evidence type="ECO:0000256" key="6">
    <source>
        <dbReference type="RuleBase" id="RU000418"/>
    </source>
</evidence>
<dbReference type="NCBIfam" id="TIGR02348">
    <property type="entry name" value="GroEL"/>
    <property type="match status" value="1"/>
</dbReference>
<keyword evidence="5" id="KW-0413">Isomerase</keyword>
<dbReference type="InterPro" id="IPR018370">
    <property type="entry name" value="Chaperonin_Cpn60_CS"/>
</dbReference>
<keyword evidence="4 5" id="KW-0143">Chaperone</keyword>
<comment type="caution">
    <text evidence="5">Lacks conserved residue(s) required for the propagation of feature annotation.</text>
</comment>
<keyword evidence="8" id="KW-1185">Reference proteome</keyword>
<sequence length="536" mass="57911">MTAKQLMFNENARHALLEGVNKVADTVKITLGPKGRYVVLDKGSGPVVTNDGVTIAKEIELKDKFENVGAKLIKEVASKTQDTTGDGTTTATVLAQSMITEGIKNITAGANPIEIKKGIMKAVDVAVNSIRSKSIEVKDKETINRIAIISANNDEEIGNLISEAMDKVGYNGVITVENSKTLETSLDHVEGMQFDRGYISPYMVTDQERRVVEFEDPYILITDRKISSLKTLIPVLEMIAQTGKPLLIIADDVDGEAQTALILNIIRGAIKVCAVKAPEFGDVRKEVLEDIAILTGGTVISEERNLAIEDTTLDMLGQARTIKVDQDKTTVVGGKGKKSDIDTRKKLIESQLNITEKKYDKTTLQSRLAKLSGGVAVIKAGAATETEVKEKKMRIDDALNATKAAVEEGYVAGGGVTLFRATKALDTLKADPEQMIGVNIVRRSLEEPLRQIADNAGREGAEVIAMIRNNTSETYGYNAKTDTYEDLLQAGVLDPTKVVRSGLQNAASIAGMLLTTEAVVVDFDEEKDKTSAAIII</sequence>
<dbReference type="RefSeq" id="WP_109940542.1">
    <property type="nucleotide sequence ID" value="NZ_CP176366.1"/>
</dbReference>
<feature type="binding site" evidence="5">
    <location>
        <position position="414"/>
    </location>
    <ligand>
        <name>ATP</name>
        <dbReference type="ChEBI" id="CHEBI:30616"/>
    </ligand>
</feature>
<dbReference type="Gene3D" id="1.10.560.10">
    <property type="entry name" value="GroEL-like equatorial domain"/>
    <property type="match status" value="1"/>
</dbReference>
<feature type="binding site" evidence="5">
    <location>
        <position position="494"/>
    </location>
    <ligand>
        <name>ATP</name>
        <dbReference type="ChEBI" id="CHEBI:30616"/>
    </ligand>
</feature>
<dbReference type="CDD" id="cd03344">
    <property type="entry name" value="GroEL"/>
    <property type="match status" value="1"/>
</dbReference>
<dbReference type="EMBL" id="QGMZ01000015">
    <property type="protein sequence ID" value="PWR74779.1"/>
    <property type="molecule type" value="Genomic_DNA"/>
</dbReference>
<dbReference type="InterPro" id="IPR027409">
    <property type="entry name" value="GroEL-like_apical_dom_sf"/>
</dbReference>
<keyword evidence="2 5" id="KW-0547">Nucleotide-binding</keyword>
<dbReference type="SUPFAM" id="SSF52029">
    <property type="entry name" value="GroEL apical domain-like"/>
    <property type="match status" value="1"/>
</dbReference>
<dbReference type="Gene3D" id="3.50.7.10">
    <property type="entry name" value="GroEL"/>
    <property type="match status" value="1"/>
</dbReference>
<dbReference type="OrthoDB" id="106945at2157"/>
<dbReference type="InterPro" id="IPR001844">
    <property type="entry name" value="Cpn60/GroEL"/>
</dbReference>
<dbReference type="SUPFAM" id="SSF54849">
    <property type="entry name" value="GroEL-intermediate domain like"/>
    <property type="match status" value="1"/>
</dbReference>
<reference evidence="7 8" key="1">
    <citation type="submission" date="2018-05" db="EMBL/GenBank/DDBJ databases">
        <title>Draft genome of Methanospirillum stamsii Pt1.</title>
        <authorList>
            <person name="Dueholm M.S."/>
            <person name="Nielsen P.H."/>
            <person name="Bakmann L.F."/>
            <person name="Otzen D.E."/>
        </authorList>
    </citation>
    <scope>NUCLEOTIDE SEQUENCE [LARGE SCALE GENOMIC DNA]</scope>
    <source>
        <strain evidence="7 8">Pt1</strain>
    </source>
</reference>
<gene>
    <name evidence="5 7" type="primary">groL</name>
    <name evidence="5" type="synonym">groEL</name>
    <name evidence="7" type="ORF">DLD82_07745</name>
</gene>
<dbReference type="NCBIfam" id="NF009489">
    <property type="entry name" value="PRK12851.1"/>
    <property type="match status" value="1"/>
</dbReference>
<dbReference type="GeneID" id="97610611"/>
<protein>
    <recommendedName>
        <fullName evidence="5">Chaperonin GroEL</fullName>
        <ecNumber evidence="5">5.6.1.7</ecNumber>
    </recommendedName>
    <alternativeName>
        <fullName evidence="5">60 kDa chaperonin</fullName>
    </alternativeName>
    <alternativeName>
        <fullName evidence="5">Chaperonin-60</fullName>
        <shortName evidence="5">Cpn60</shortName>
    </alternativeName>
</protein>
<evidence type="ECO:0000313" key="7">
    <source>
        <dbReference type="EMBL" id="PWR74779.1"/>
    </source>
</evidence>
<evidence type="ECO:0000256" key="2">
    <source>
        <dbReference type="ARBA" id="ARBA00022741"/>
    </source>
</evidence>
<comment type="similarity">
    <text evidence="1 5 6">Belongs to the chaperonin (HSP60) family.</text>
</comment>
<dbReference type="SUPFAM" id="SSF48592">
    <property type="entry name" value="GroEL equatorial domain-like"/>
    <property type="match status" value="1"/>
</dbReference>
<dbReference type="EC" id="5.6.1.7" evidence="5"/>
<keyword evidence="5" id="KW-0963">Cytoplasm</keyword>
<dbReference type="Pfam" id="PF00118">
    <property type="entry name" value="Cpn60_TCP1"/>
    <property type="match status" value="1"/>
</dbReference>
<organism evidence="7 8">
    <name type="scientific">Methanospirillum stamsii</name>
    <dbReference type="NCBI Taxonomy" id="1277351"/>
    <lineage>
        <taxon>Archaea</taxon>
        <taxon>Methanobacteriati</taxon>
        <taxon>Methanobacteriota</taxon>
        <taxon>Stenosarchaea group</taxon>
        <taxon>Methanomicrobia</taxon>
        <taxon>Methanomicrobiales</taxon>
        <taxon>Methanospirillaceae</taxon>
        <taxon>Methanospirillum</taxon>
    </lineage>
</organism>
<evidence type="ECO:0000313" key="8">
    <source>
        <dbReference type="Proteomes" id="UP000245934"/>
    </source>
</evidence>
<comment type="subcellular location">
    <subcellularLocation>
        <location evidence="5">Cytoplasm</location>
    </subcellularLocation>
</comment>
<dbReference type="GO" id="GO:0042026">
    <property type="term" value="P:protein refolding"/>
    <property type="evidence" value="ECO:0007669"/>
    <property type="project" value="UniProtKB-UniRule"/>
</dbReference>
<comment type="function">
    <text evidence="5">Together with its co-chaperonin GroES, plays an essential role in assisting protein folding. The GroEL-GroES system forms a nano-cage that allows encapsulation of the non-native substrate proteins and provides a physical environment optimized to promote and accelerate protein folding.</text>
</comment>
<dbReference type="PROSITE" id="PS00296">
    <property type="entry name" value="CHAPERONINS_CPN60"/>
    <property type="match status" value="1"/>
</dbReference>
<dbReference type="InterPro" id="IPR002423">
    <property type="entry name" value="Cpn60/GroEL/TCP-1"/>
</dbReference>